<dbReference type="AlphaFoldDB" id="X0UYT6"/>
<feature type="region of interest" description="Disordered" evidence="1">
    <location>
        <begin position="1"/>
        <end position="20"/>
    </location>
</feature>
<gene>
    <name evidence="2" type="ORF">S01H1_35339</name>
</gene>
<comment type="caution">
    <text evidence="2">The sequence shown here is derived from an EMBL/GenBank/DDBJ whole genome shotgun (WGS) entry which is preliminary data.</text>
</comment>
<sequence>MEYAKRARDDRRKPGTRLATTRQFERDPFVIAIAKLRANFLCEVP</sequence>
<evidence type="ECO:0000313" key="2">
    <source>
        <dbReference type="EMBL" id="GAG10975.1"/>
    </source>
</evidence>
<dbReference type="EMBL" id="BARS01022080">
    <property type="protein sequence ID" value="GAG10975.1"/>
    <property type="molecule type" value="Genomic_DNA"/>
</dbReference>
<accession>X0UYT6</accession>
<protein>
    <submittedName>
        <fullName evidence="2">Uncharacterized protein</fullName>
    </submittedName>
</protein>
<feature type="non-terminal residue" evidence="2">
    <location>
        <position position="45"/>
    </location>
</feature>
<reference evidence="2" key="1">
    <citation type="journal article" date="2014" name="Front. Microbiol.">
        <title>High frequency of phylogenetically diverse reductive dehalogenase-homologous genes in deep subseafloor sedimentary metagenomes.</title>
        <authorList>
            <person name="Kawai M."/>
            <person name="Futagami T."/>
            <person name="Toyoda A."/>
            <person name="Takaki Y."/>
            <person name="Nishi S."/>
            <person name="Hori S."/>
            <person name="Arai W."/>
            <person name="Tsubouchi T."/>
            <person name="Morono Y."/>
            <person name="Uchiyama I."/>
            <person name="Ito T."/>
            <person name="Fujiyama A."/>
            <person name="Inagaki F."/>
            <person name="Takami H."/>
        </authorList>
    </citation>
    <scope>NUCLEOTIDE SEQUENCE</scope>
    <source>
        <strain evidence="2">Expedition CK06-06</strain>
    </source>
</reference>
<organism evidence="2">
    <name type="scientific">marine sediment metagenome</name>
    <dbReference type="NCBI Taxonomy" id="412755"/>
    <lineage>
        <taxon>unclassified sequences</taxon>
        <taxon>metagenomes</taxon>
        <taxon>ecological metagenomes</taxon>
    </lineage>
</organism>
<proteinExistence type="predicted"/>
<feature type="compositionally biased region" description="Basic and acidic residues" evidence="1">
    <location>
        <begin position="1"/>
        <end position="13"/>
    </location>
</feature>
<name>X0UYT6_9ZZZZ</name>
<evidence type="ECO:0000256" key="1">
    <source>
        <dbReference type="SAM" id="MobiDB-lite"/>
    </source>
</evidence>